<dbReference type="InterPro" id="IPR000559">
    <property type="entry name" value="Formate_THF_ligase"/>
</dbReference>
<dbReference type="InterPro" id="IPR027417">
    <property type="entry name" value="P-loop_NTPase"/>
</dbReference>
<dbReference type="SUPFAM" id="SSF52540">
    <property type="entry name" value="P-loop containing nucleoside triphosphate hydrolases"/>
    <property type="match status" value="1"/>
</dbReference>
<organism evidence="5 6">
    <name type="scientific">Mucor saturninus</name>
    <dbReference type="NCBI Taxonomy" id="64648"/>
    <lineage>
        <taxon>Eukaryota</taxon>
        <taxon>Fungi</taxon>
        <taxon>Fungi incertae sedis</taxon>
        <taxon>Mucoromycota</taxon>
        <taxon>Mucoromycotina</taxon>
        <taxon>Mucoromycetes</taxon>
        <taxon>Mucorales</taxon>
        <taxon>Mucorineae</taxon>
        <taxon>Mucoraceae</taxon>
        <taxon>Mucor</taxon>
    </lineage>
</organism>
<keyword evidence="1" id="KW-0554">One-carbon metabolism</keyword>
<accession>A0A8H7R291</accession>
<dbReference type="Pfam" id="PF01268">
    <property type="entry name" value="FTHFS"/>
    <property type="match status" value="1"/>
</dbReference>
<reference evidence="5" key="1">
    <citation type="submission" date="2020-12" db="EMBL/GenBank/DDBJ databases">
        <title>Metabolic potential, ecology and presence of endohyphal bacteria is reflected in genomic diversity of Mucoromycotina.</title>
        <authorList>
            <person name="Muszewska A."/>
            <person name="Okrasinska A."/>
            <person name="Steczkiewicz K."/>
            <person name="Drgas O."/>
            <person name="Orlowska M."/>
            <person name="Perlinska-Lenart U."/>
            <person name="Aleksandrzak-Piekarczyk T."/>
            <person name="Szatraj K."/>
            <person name="Zielenkiewicz U."/>
            <person name="Pilsyk S."/>
            <person name="Malc E."/>
            <person name="Mieczkowski P."/>
            <person name="Kruszewska J.S."/>
            <person name="Biernat P."/>
            <person name="Pawlowska J."/>
        </authorList>
    </citation>
    <scope>NUCLEOTIDE SEQUENCE</scope>
    <source>
        <strain evidence="5">WA0000017839</strain>
    </source>
</reference>
<keyword evidence="6" id="KW-1185">Reference proteome</keyword>
<keyword evidence="4" id="KW-0067">ATP-binding</keyword>
<comment type="caution">
    <text evidence="5">The sequence shown here is derived from an EMBL/GenBank/DDBJ whole genome shotgun (WGS) entry which is preliminary data.</text>
</comment>
<dbReference type="Proteomes" id="UP000603453">
    <property type="component" value="Unassembled WGS sequence"/>
</dbReference>
<keyword evidence="2" id="KW-0436">Ligase</keyword>
<dbReference type="OrthoDB" id="2287198at2759"/>
<keyword evidence="3" id="KW-0547">Nucleotide-binding</keyword>
<gene>
    <name evidence="5" type="ORF">INT47_008955</name>
</gene>
<protein>
    <submittedName>
        <fullName evidence="5">Uncharacterized protein</fullName>
    </submittedName>
</protein>
<name>A0A8H7R291_9FUNG</name>
<dbReference type="GO" id="GO:0006730">
    <property type="term" value="P:one-carbon metabolic process"/>
    <property type="evidence" value="ECO:0007669"/>
    <property type="project" value="UniProtKB-KW"/>
</dbReference>
<dbReference type="GO" id="GO:0005524">
    <property type="term" value="F:ATP binding"/>
    <property type="evidence" value="ECO:0007669"/>
    <property type="project" value="UniProtKB-KW"/>
</dbReference>
<dbReference type="GO" id="GO:0004329">
    <property type="term" value="F:formate-tetrahydrofolate ligase activity"/>
    <property type="evidence" value="ECO:0007669"/>
    <property type="project" value="InterPro"/>
</dbReference>
<dbReference type="AlphaFoldDB" id="A0A8H7R291"/>
<evidence type="ECO:0000256" key="3">
    <source>
        <dbReference type="ARBA" id="ARBA00022741"/>
    </source>
</evidence>
<evidence type="ECO:0000313" key="5">
    <source>
        <dbReference type="EMBL" id="KAG2202923.1"/>
    </source>
</evidence>
<evidence type="ECO:0000256" key="2">
    <source>
        <dbReference type="ARBA" id="ARBA00022598"/>
    </source>
</evidence>
<evidence type="ECO:0000256" key="4">
    <source>
        <dbReference type="ARBA" id="ARBA00022840"/>
    </source>
</evidence>
<evidence type="ECO:0000313" key="6">
    <source>
        <dbReference type="Proteomes" id="UP000603453"/>
    </source>
</evidence>
<dbReference type="Gene3D" id="3.10.410.10">
    <property type="entry name" value="Formyltetrahydrofolate synthetase, domain 3"/>
    <property type="match status" value="1"/>
</dbReference>
<evidence type="ECO:0000256" key="1">
    <source>
        <dbReference type="ARBA" id="ARBA00022563"/>
    </source>
</evidence>
<dbReference type="EMBL" id="JAEPRD010000056">
    <property type="protein sequence ID" value="KAG2202923.1"/>
    <property type="molecule type" value="Genomic_DNA"/>
</dbReference>
<proteinExistence type="predicted"/>
<sequence>MAKTQYSFSHNSILKSAPNGFTVPIHDIRTSVGTGFLYHVVGEMSTIPGLRNRLCFFEENVDDNDGLGRMVDEQGNDAMDFVEEVTPFHLKNFNSYKSIAKSKKMNSYRFKRA</sequence>